<dbReference type="InterPro" id="IPR017905">
    <property type="entry name" value="ERV/ALR_sulphydryl_oxidase"/>
</dbReference>
<comment type="subcellular location">
    <subcellularLocation>
        <location evidence="2">Mitochondrion intermembrane space</location>
    </subcellularLocation>
</comment>
<dbReference type="PROSITE" id="PS51324">
    <property type="entry name" value="ERV_ALR"/>
    <property type="match status" value="1"/>
</dbReference>
<dbReference type="InParanoid" id="Q0UY67"/>
<dbReference type="GO" id="GO:0050660">
    <property type="term" value="F:flavin adenine dinucleotide binding"/>
    <property type="evidence" value="ECO:0000318"/>
    <property type="project" value="GO_Central"/>
</dbReference>
<dbReference type="eggNOG" id="KOG3355">
    <property type="taxonomic scope" value="Eukaryota"/>
</dbReference>
<comment type="cofactor">
    <cofactor evidence="1 8">
        <name>FAD</name>
        <dbReference type="ChEBI" id="CHEBI:57692"/>
    </cofactor>
</comment>
<evidence type="ECO:0000256" key="4">
    <source>
        <dbReference type="ARBA" id="ARBA00022827"/>
    </source>
</evidence>
<evidence type="ECO:0000256" key="2">
    <source>
        <dbReference type="ARBA" id="ARBA00004569"/>
    </source>
</evidence>
<accession>Q0UY67</accession>
<dbReference type="SUPFAM" id="SSF69000">
    <property type="entry name" value="FAD-dependent thiol oxidase"/>
    <property type="match status" value="1"/>
</dbReference>
<dbReference type="Gene3D" id="1.20.120.310">
    <property type="entry name" value="ERV/ALR sulfhydryl oxidase domain"/>
    <property type="match status" value="1"/>
</dbReference>
<dbReference type="FunCoup" id="Q0UY67">
    <property type="interactions" value="422"/>
</dbReference>
<dbReference type="GO" id="GO:0016971">
    <property type="term" value="F:flavin-dependent sulfhydryl oxidase activity"/>
    <property type="evidence" value="ECO:0000318"/>
    <property type="project" value="GO_Central"/>
</dbReference>
<gene>
    <name evidence="11" type="ORF">SNOG_03297</name>
</gene>
<keyword evidence="4 8" id="KW-0274">FAD</keyword>
<dbReference type="HOGENOM" id="CLU_070631_1_0_1"/>
<evidence type="ECO:0000259" key="10">
    <source>
        <dbReference type="PROSITE" id="PS51324"/>
    </source>
</evidence>
<evidence type="ECO:0000256" key="5">
    <source>
        <dbReference type="ARBA" id="ARBA00023002"/>
    </source>
</evidence>
<feature type="domain" description="ERV/ALR sulfhydryl oxidase" evidence="10">
    <location>
        <begin position="122"/>
        <end position="222"/>
    </location>
</feature>
<keyword evidence="5 8" id="KW-0560">Oxidoreductase</keyword>
<dbReference type="InterPro" id="IPR036774">
    <property type="entry name" value="ERV/ALR_sulphydryl_oxid_sf"/>
</dbReference>
<dbReference type="RefSeq" id="XP_001793867.1">
    <property type="nucleotide sequence ID" value="XM_001793815.1"/>
</dbReference>
<comment type="catalytic activity">
    <reaction evidence="8">
        <text>2 R'C(R)SH + O2 = R'C(R)S-S(R)CR' + H2O2</text>
        <dbReference type="Rhea" id="RHEA:17357"/>
        <dbReference type="ChEBI" id="CHEBI:15379"/>
        <dbReference type="ChEBI" id="CHEBI:16240"/>
        <dbReference type="ChEBI" id="CHEBI:16520"/>
        <dbReference type="ChEBI" id="CHEBI:17412"/>
        <dbReference type="EC" id="1.8.3.2"/>
    </reaction>
</comment>
<evidence type="ECO:0000256" key="1">
    <source>
        <dbReference type="ARBA" id="ARBA00001974"/>
    </source>
</evidence>
<sequence length="246" mass="26983">MLQGTSQPPSARGSARTEPSSASFEIVTYVCAHHVTNTTQQDAGGNMAQDPVETGEKQDTEQAAPKKLPKGVVLGPDGKPCRTCTDVASWFAMTGNKPKKAAKPTDTTTAAAAAAPALPSDCPPDVEALGRSSWTLLHSITATYPTQPSQQLQSETKSFLSTFGKLYPCWVCAEDFQSWMTKNTPRVSSRSEFGTWMCEAHNAVNQKLGKDTFDCTKWEERWRTGWKDGRCDPEQEKRYTMYDTDG</sequence>
<reference evidence="12" key="1">
    <citation type="journal article" date="2007" name="Plant Cell">
        <title>Dothideomycete-plant interactions illuminated by genome sequencing and EST analysis of the wheat pathogen Stagonospora nodorum.</title>
        <authorList>
            <person name="Hane J.K."/>
            <person name="Lowe R.G."/>
            <person name="Solomon P.S."/>
            <person name="Tan K.C."/>
            <person name="Schoch C.L."/>
            <person name="Spatafora J.W."/>
            <person name="Crous P.W."/>
            <person name="Kodira C."/>
            <person name="Birren B.W."/>
            <person name="Galagan J.E."/>
            <person name="Torriani S.F."/>
            <person name="McDonald B.A."/>
            <person name="Oliver R.P."/>
        </authorList>
    </citation>
    <scope>NUCLEOTIDE SEQUENCE [LARGE SCALE GENOMIC DNA]</scope>
    <source>
        <strain evidence="12">SN15 / ATCC MYA-4574 / FGSC 10173</strain>
    </source>
</reference>
<dbReference type="Pfam" id="PF04777">
    <property type="entry name" value="Evr1_Alr"/>
    <property type="match status" value="1"/>
</dbReference>
<keyword evidence="7" id="KW-1015">Disulfide bond</keyword>
<dbReference type="GO" id="GO:0005758">
    <property type="term" value="C:mitochondrial intermembrane space"/>
    <property type="evidence" value="ECO:0007669"/>
    <property type="project" value="UniProtKB-SubCell"/>
</dbReference>
<feature type="region of interest" description="Disordered" evidence="9">
    <location>
        <begin position="40"/>
        <end position="74"/>
    </location>
</feature>
<evidence type="ECO:0000256" key="3">
    <source>
        <dbReference type="ARBA" id="ARBA00022630"/>
    </source>
</evidence>
<name>Q0UY67_PHANO</name>
<evidence type="ECO:0000256" key="7">
    <source>
        <dbReference type="ARBA" id="ARBA00023157"/>
    </source>
</evidence>
<keyword evidence="3 8" id="KW-0285">Flavoprotein</keyword>
<evidence type="ECO:0000256" key="6">
    <source>
        <dbReference type="ARBA" id="ARBA00023128"/>
    </source>
</evidence>
<dbReference type="GeneID" id="5970724"/>
<feature type="region of interest" description="Disordered" evidence="9">
    <location>
        <begin position="97"/>
        <end position="118"/>
    </location>
</feature>
<evidence type="ECO:0000313" key="11">
    <source>
        <dbReference type="EMBL" id="EAT90028.2"/>
    </source>
</evidence>
<organism evidence="11 12">
    <name type="scientific">Phaeosphaeria nodorum (strain SN15 / ATCC MYA-4574 / FGSC 10173)</name>
    <name type="common">Glume blotch fungus</name>
    <name type="synonym">Parastagonospora nodorum</name>
    <dbReference type="NCBI Taxonomy" id="321614"/>
    <lineage>
        <taxon>Eukaryota</taxon>
        <taxon>Fungi</taxon>
        <taxon>Dikarya</taxon>
        <taxon>Ascomycota</taxon>
        <taxon>Pezizomycotina</taxon>
        <taxon>Dothideomycetes</taxon>
        <taxon>Pleosporomycetidae</taxon>
        <taxon>Pleosporales</taxon>
        <taxon>Pleosporineae</taxon>
        <taxon>Phaeosphaeriaceae</taxon>
        <taxon>Parastagonospora</taxon>
    </lineage>
</organism>
<dbReference type="KEGG" id="pno:SNOG_03297"/>
<protein>
    <recommendedName>
        <fullName evidence="8">Sulfhydryl oxidase</fullName>
        <ecNumber evidence="8">1.8.3.2</ecNumber>
    </recommendedName>
</protein>
<feature type="compositionally biased region" description="Low complexity" evidence="9">
    <location>
        <begin position="104"/>
        <end position="118"/>
    </location>
</feature>
<dbReference type="PANTHER" id="PTHR12645">
    <property type="entry name" value="ALR/ERV"/>
    <property type="match status" value="1"/>
</dbReference>
<dbReference type="EC" id="1.8.3.2" evidence="8"/>
<evidence type="ECO:0000256" key="9">
    <source>
        <dbReference type="SAM" id="MobiDB-lite"/>
    </source>
</evidence>
<dbReference type="InterPro" id="IPR039799">
    <property type="entry name" value="ALR/ERV"/>
</dbReference>
<dbReference type="GO" id="GO:0005739">
    <property type="term" value="C:mitochondrion"/>
    <property type="evidence" value="ECO:0000318"/>
    <property type="project" value="GO_Central"/>
</dbReference>
<dbReference type="PANTHER" id="PTHR12645:SF0">
    <property type="entry name" value="FAD-LINKED SULFHYDRYL OXIDASE ALR"/>
    <property type="match status" value="1"/>
</dbReference>
<dbReference type="Proteomes" id="UP000001055">
    <property type="component" value="Unassembled WGS sequence"/>
</dbReference>
<dbReference type="AlphaFoldDB" id="Q0UY67"/>
<dbReference type="FunFam" id="1.20.120.310:FF:000003">
    <property type="entry name" value="Sulfhydryl oxidase"/>
    <property type="match status" value="1"/>
</dbReference>
<evidence type="ECO:0000256" key="8">
    <source>
        <dbReference type="RuleBase" id="RU371123"/>
    </source>
</evidence>
<proteinExistence type="predicted"/>
<dbReference type="VEuPathDB" id="FungiDB:JI435_032970"/>
<evidence type="ECO:0000313" key="12">
    <source>
        <dbReference type="Proteomes" id="UP000001055"/>
    </source>
</evidence>
<dbReference type="STRING" id="321614.Q0UY67"/>
<dbReference type="EMBL" id="CH445328">
    <property type="protein sequence ID" value="EAT90028.2"/>
    <property type="molecule type" value="Genomic_DNA"/>
</dbReference>
<keyword evidence="6" id="KW-0496">Mitochondrion</keyword>